<dbReference type="InterPro" id="IPR039688">
    <property type="entry name" value="STAC1/2/3"/>
</dbReference>
<name>A0ABD6E832_9BILA</name>
<comment type="caution">
    <text evidence="10">The sequence shown here is derived from an EMBL/GenBank/DDBJ whole genome shotgun (WGS) entry which is preliminary data.</text>
</comment>
<feature type="region of interest" description="Disordered" evidence="8">
    <location>
        <begin position="84"/>
        <end position="142"/>
    </location>
</feature>
<keyword evidence="11" id="KW-1185">Reference proteome</keyword>
<keyword evidence="3" id="KW-1003">Cell membrane</keyword>
<dbReference type="Pfam" id="PF26085">
    <property type="entry name" value="SH3_20"/>
    <property type="match status" value="1"/>
</dbReference>
<dbReference type="GO" id="GO:0005737">
    <property type="term" value="C:cytoplasm"/>
    <property type="evidence" value="ECO:0007669"/>
    <property type="project" value="UniProtKB-SubCell"/>
</dbReference>
<proteinExistence type="predicted"/>
<keyword evidence="5" id="KW-0677">Repeat</keyword>
<feature type="region of interest" description="Disordered" evidence="8">
    <location>
        <begin position="37"/>
        <end position="63"/>
    </location>
</feature>
<sequence length="331" mass="36581">MRDTTRSSTPTATATATATQKAARRKWTSAFRVMQSLHRLQNPPTARSERSSDASNGSTPSRECQIDPVYLALKHATCKYERRGSSVHNFDSATPSPRKLSQSSLQDSGYVETSGSRGALVGSITQLDQSAESSGRKRAPKLRTQMKSLSLDCAEPPSHATGNIRSRIKLAPTPMRLNRSGDISDWERSRSPSGFSNLSSRGAPCRVSSSAILHGCHIVIHEYIANSNTALYLGERLRVVDNGDPDWLHGFKIGDRSDNLITFPSTCVAPIRSGEQPMRITQNVHITEARLRLYRDQVVFAQQDSIQNGRVLIRTEHDAMLHCPLQYLVLL</sequence>
<dbReference type="Proteomes" id="UP001608902">
    <property type="component" value="Unassembled WGS sequence"/>
</dbReference>
<feature type="compositionally biased region" description="Polar residues" evidence="8">
    <location>
        <begin position="191"/>
        <end position="200"/>
    </location>
</feature>
<evidence type="ECO:0000256" key="3">
    <source>
        <dbReference type="ARBA" id="ARBA00022475"/>
    </source>
</evidence>
<dbReference type="InterPro" id="IPR036028">
    <property type="entry name" value="SH3-like_dom_sf"/>
</dbReference>
<evidence type="ECO:0000256" key="5">
    <source>
        <dbReference type="ARBA" id="ARBA00022737"/>
    </source>
</evidence>
<evidence type="ECO:0000259" key="9">
    <source>
        <dbReference type="Pfam" id="PF26085"/>
    </source>
</evidence>
<keyword evidence="7" id="KW-0472">Membrane</keyword>
<keyword evidence="4" id="KW-0963">Cytoplasm</keyword>
<evidence type="ECO:0000256" key="6">
    <source>
        <dbReference type="ARBA" id="ARBA00022771"/>
    </source>
</evidence>
<organism evidence="10 11">
    <name type="scientific">Gnathostoma spinigerum</name>
    <dbReference type="NCBI Taxonomy" id="75299"/>
    <lineage>
        <taxon>Eukaryota</taxon>
        <taxon>Metazoa</taxon>
        <taxon>Ecdysozoa</taxon>
        <taxon>Nematoda</taxon>
        <taxon>Chromadorea</taxon>
        <taxon>Rhabditida</taxon>
        <taxon>Spirurina</taxon>
        <taxon>Gnathostomatomorpha</taxon>
        <taxon>Gnathostomatoidea</taxon>
        <taxon>Gnathostomatidae</taxon>
        <taxon>Gnathostoma</taxon>
    </lineage>
</organism>
<evidence type="ECO:0000256" key="8">
    <source>
        <dbReference type="SAM" id="MobiDB-lite"/>
    </source>
</evidence>
<accession>A0ABD6E832</accession>
<evidence type="ECO:0000313" key="11">
    <source>
        <dbReference type="Proteomes" id="UP001608902"/>
    </source>
</evidence>
<dbReference type="InterPro" id="IPR059031">
    <property type="entry name" value="SH3_20"/>
</dbReference>
<keyword evidence="6" id="KW-0863">Zinc-finger</keyword>
<keyword evidence="6" id="KW-0479">Metal-binding</keyword>
<feature type="domain" description="STAC3-related SH3" evidence="9">
    <location>
        <begin position="273"/>
        <end position="330"/>
    </location>
</feature>
<evidence type="ECO:0000256" key="1">
    <source>
        <dbReference type="ARBA" id="ARBA00004236"/>
    </source>
</evidence>
<dbReference type="EMBL" id="JBGFUD010000845">
    <property type="protein sequence ID" value="MFH4975331.1"/>
    <property type="molecule type" value="Genomic_DNA"/>
</dbReference>
<dbReference type="PANTHER" id="PTHR15135">
    <property type="entry name" value="STAC"/>
    <property type="match status" value="1"/>
</dbReference>
<feature type="compositionally biased region" description="Polar residues" evidence="8">
    <location>
        <begin position="86"/>
        <end position="116"/>
    </location>
</feature>
<reference evidence="10 11" key="1">
    <citation type="submission" date="2024-08" db="EMBL/GenBank/DDBJ databases">
        <title>Gnathostoma spinigerum genome.</title>
        <authorList>
            <person name="Gonzalez-Bertolin B."/>
            <person name="Monzon S."/>
            <person name="Zaballos A."/>
            <person name="Jimenez P."/>
            <person name="Dekumyoy P."/>
            <person name="Varona S."/>
            <person name="Cuesta I."/>
            <person name="Sumanam S."/>
            <person name="Adisakwattana P."/>
            <person name="Gasser R.B."/>
            <person name="Hernandez-Gonzalez A."/>
            <person name="Young N.D."/>
            <person name="Perteguer M.J."/>
        </authorList>
    </citation>
    <scope>NUCLEOTIDE SEQUENCE [LARGE SCALE GENOMIC DNA]</scope>
    <source>
        <strain evidence="10">AL3</strain>
        <tissue evidence="10">Liver</tissue>
    </source>
</reference>
<dbReference type="GO" id="GO:0008270">
    <property type="term" value="F:zinc ion binding"/>
    <property type="evidence" value="ECO:0007669"/>
    <property type="project" value="UniProtKB-KW"/>
</dbReference>
<comment type="subcellular location">
    <subcellularLocation>
        <location evidence="1">Cell membrane</location>
    </subcellularLocation>
    <subcellularLocation>
        <location evidence="2">Cytoplasm</location>
    </subcellularLocation>
</comment>
<evidence type="ECO:0000256" key="7">
    <source>
        <dbReference type="ARBA" id="ARBA00023136"/>
    </source>
</evidence>
<dbReference type="PANTHER" id="PTHR15135:SF7">
    <property type="entry name" value="STAC-LIKE, ISOFORM J"/>
    <property type="match status" value="1"/>
</dbReference>
<dbReference type="AlphaFoldDB" id="A0ABD6E832"/>
<gene>
    <name evidence="10" type="ORF">AB6A40_002040</name>
</gene>
<feature type="compositionally biased region" description="Polar residues" evidence="8">
    <location>
        <begin position="53"/>
        <end position="62"/>
    </location>
</feature>
<feature type="compositionally biased region" description="Low complexity" evidence="8">
    <location>
        <begin position="1"/>
        <end position="21"/>
    </location>
</feature>
<feature type="compositionally biased region" description="Polar residues" evidence="8">
    <location>
        <begin position="123"/>
        <end position="133"/>
    </location>
</feature>
<evidence type="ECO:0000256" key="2">
    <source>
        <dbReference type="ARBA" id="ARBA00004496"/>
    </source>
</evidence>
<evidence type="ECO:0000313" key="10">
    <source>
        <dbReference type="EMBL" id="MFH4975331.1"/>
    </source>
</evidence>
<dbReference type="GO" id="GO:0005886">
    <property type="term" value="C:plasma membrane"/>
    <property type="evidence" value="ECO:0007669"/>
    <property type="project" value="UniProtKB-SubCell"/>
</dbReference>
<feature type="region of interest" description="Disordered" evidence="8">
    <location>
        <begin position="1"/>
        <end position="25"/>
    </location>
</feature>
<feature type="region of interest" description="Disordered" evidence="8">
    <location>
        <begin position="179"/>
        <end position="201"/>
    </location>
</feature>
<keyword evidence="6" id="KW-0862">Zinc</keyword>
<protein>
    <recommendedName>
        <fullName evidence="9">STAC3-related SH3 domain-containing protein</fullName>
    </recommendedName>
</protein>
<evidence type="ECO:0000256" key="4">
    <source>
        <dbReference type="ARBA" id="ARBA00022490"/>
    </source>
</evidence>
<dbReference type="SUPFAM" id="SSF50044">
    <property type="entry name" value="SH3-domain"/>
    <property type="match status" value="1"/>
</dbReference>